<dbReference type="PANTHER" id="PTHR23117">
    <property type="entry name" value="GUANYLATE KINASE-RELATED"/>
    <property type="match status" value="1"/>
</dbReference>
<name>A0A172WDW6_BUCSC</name>
<dbReference type="SMART" id="SM00072">
    <property type="entry name" value="GuKc"/>
    <property type="match status" value="1"/>
</dbReference>
<dbReference type="PROSITE" id="PS00856">
    <property type="entry name" value="GUANYLATE_KINASE_1"/>
    <property type="match status" value="1"/>
</dbReference>
<dbReference type="EC" id="2.7.4.8" evidence="2 9"/>
<dbReference type="CDD" id="cd00071">
    <property type="entry name" value="GMPK"/>
    <property type="match status" value="1"/>
</dbReference>
<feature type="binding site" evidence="9">
    <location>
        <begin position="11"/>
        <end position="18"/>
    </location>
    <ligand>
        <name>ATP</name>
        <dbReference type="ChEBI" id="CHEBI:30616"/>
    </ligand>
</feature>
<evidence type="ECO:0000256" key="5">
    <source>
        <dbReference type="ARBA" id="ARBA00022741"/>
    </source>
</evidence>
<dbReference type="NCBIfam" id="TIGR03263">
    <property type="entry name" value="guanyl_kin"/>
    <property type="match status" value="1"/>
</dbReference>
<sequence>MVKGILFIISAPSGTGKSSLIQEVLNTNSLFKIQVSISHTTRMIRPGEHNGRHYYFISINEFKTMIKNKRFLEYAKVFNNYYGTSRKKVYKLLLDGNDIFLDIDWQGAQQVRHIIPDSKSIFILPPSKNELYRRLRKRSQDSDIIINKRMERAVSEMQHYVEYDYLIINDDFKVALSNLKKIVQVAHLSRKRQIKSHNILIKNLLKK</sequence>
<dbReference type="InterPro" id="IPR008145">
    <property type="entry name" value="GK/Ca_channel_bsu"/>
</dbReference>
<evidence type="ECO:0000256" key="4">
    <source>
        <dbReference type="ARBA" id="ARBA00022679"/>
    </source>
</evidence>
<accession>A0A172WDW6</accession>
<evidence type="ECO:0000256" key="6">
    <source>
        <dbReference type="ARBA" id="ARBA00022777"/>
    </source>
</evidence>
<evidence type="ECO:0000256" key="8">
    <source>
        <dbReference type="ARBA" id="ARBA00030128"/>
    </source>
</evidence>
<dbReference type="RefSeq" id="WP_075474274.1">
    <property type="nucleotide sequence ID" value="NZ_CP011299.1"/>
</dbReference>
<dbReference type="GO" id="GO:0004385">
    <property type="term" value="F:GMP kinase activity"/>
    <property type="evidence" value="ECO:0007669"/>
    <property type="project" value="UniProtKB-UniRule"/>
</dbReference>
<dbReference type="GO" id="GO:0005524">
    <property type="term" value="F:ATP binding"/>
    <property type="evidence" value="ECO:0007669"/>
    <property type="project" value="UniProtKB-UniRule"/>
</dbReference>
<gene>
    <name evidence="9" type="primary">gmk</name>
    <name evidence="11" type="ORF">XW81_01965</name>
</gene>
<reference evidence="11 12" key="1">
    <citation type="submission" date="2015-04" db="EMBL/GenBank/DDBJ databases">
        <title>Buchnera aphidicola assembly.</title>
        <authorList>
            <person name="Zhang Y."/>
        </authorList>
    </citation>
    <scope>NUCLEOTIDE SEQUENCE [LARGE SCALE GENOMIC DNA]</scope>
    <source>
        <strain evidence="11 12">SC</strain>
    </source>
</reference>
<evidence type="ECO:0000313" key="11">
    <source>
        <dbReference type="EMBL" id="ANF17151.1"/>
    </source>
</evidence>
<dbReference type="OrthoDB" id="9808150at2"/>
<dbReference type="Proteomes" id="UP000077654">
    <property type="component" value="Chromosome"/>
</dbReference>
<dbReference type="FunFam" id="3.30.63.10:FF:000002">
    <property type="entry name" value="Guanylate kinase 1"/>
    <property type="match status" value="1"/>
</dbReference>
<keyword evidence="6 9" id="KW-0418">Kinase</keyword>
<dbReference type="GO" id="GO:0005829">
    <property type="term" value="C:cytosol"/>
    <property type="evidence" value="ECO:0007669"/>
    <property type="project" value="TreeGrafter"/>
</dbReference>
<comment type="similarity">
    <text evidence="1 9">Belongs to the guanylate kinase family.</text>
</comment>
<dbReference type="STRING" id="118110.XW81_01965"/>
<evidence type="ECO:0000259" key="10">
    <source>
        <dbReference type="PROSITE" id="PS50052"/>
    </source>
</evidence>
<evidence type="ECO:0000256" key="9">
    <source>
        <dbReference type="HAMAP-Rule" id="MF_00328"/>
    </source>
</evidence>
<feature type="domain" description="Guanylate kinase-like" evidence="10">
    <location>
        <begin position="4"/>
        <end position="184"/>
    </location>
</feature>
<dbReference type="SUPFAM" id="SSF52540">
    <property type="entry name" value="P-loop containing nucleoside triphosphate hydrolases"/>
    <property type="match status" value="1"/>
</dbReference>
<evidence type="ECO:0000313" key="12">
    <source>
        <dbReference type="Proteomes" id="UP000077654"/>
    </source>
</evidence>
<evidence type="ECO:0000256" key="3">
    <source>
        <dbReference type="ARBA" id="ARBA00016296"/>
    </source>
</evidence>
<dbReference type="InterPro" id="IPR027417">
    <property type="entry name" value="P-loop_NTPase"/>
</dbReference>
<dbReference type="EMBL" id="CP011299">
    <property type="protein sequence ID" value="ANF17151.1"/>
    <property type="molecule type" value="Genomic_DNA"/>
</dbReference>
<dbReference type="PATRIC" id="fig|118110.3.peg.391"/>
<dbReference type="Pfam" id="PF00625">
    <property type="entry name" value="Guanylate_kin"/>
    <property type="match status" value="1"/>
</dbReference>
<organism evidence="11 12">
    <name type="scientific">Buchnera aphidicola subsp. Schlechtendalia chinensis</name>
    <dbReference type="NCBI Taxonomy" id="118110"/>
    <lineage>
        <taxon>Bacteria</taxon>
        <taxon>Pseudomonadati</taxon>
        <taxon>Pseudomonadota</taxon>
        <taxon>Gammaproteobacteria</taxon>
        <taxon>Enterobacterales</taxon>
        <taxon>Erwiniaceae</taxon>
        <taxon>Buchnera</taxon>
    </lineage>
</organism>
<keyword evidence="5 9" id="KW-0547">Nucleotide-binding</keyword>
<dbReference type="HAMAP" id="MF_00328">
    <property type="entry name" value="Guanylate_kinase"/>
    <property type="match status" value="1"/>
</dbReference>
<dbReference type="PANTHER" id="PTHR23117:SF13">
    <property type="entry name" value="GUANYLATE KINASE"/>
    <property type="match status" value="1"/>
</dbReference>
<keyword evidence="9" id="KW-0963">Cytoplasm</keyword>
<keyword evidence="4 9" id="KW-0808">Transferase</keyword>
<comment type="catalytic activity">
    <reaction evidence="9">
        <text>GMP + ATP = GDP + ADP</text>
        <dbReference type="Rhea" id="RHEA:20780"/>
        <dbReference type="ChEBI" id="CHEBI:30616"/>
        <dbReference type="ChEBI" id="CHEBI:58115"/>
        <dbReference type="ChEBI" id="CHEBI:58189"/>
        <dbReference type="ChEBI" id="CHEBI:456216"/>
        <dbReference type="EC" id="2.7.4.8"/>
    </reaction>
</comment>
<evidence type="ECO:0000256" key="7">
    <source>
        <dbReference type="ARBA" id="ARBA00022840"/>
    </source>
</evidence>
<proteinExistence type="inferred from homology"/>
<dbReference type="Gene3D" id="3.40.50.300">
    <property type="entry name" value="P-loop containing nucleotide triphosphate hydrolases"/>
    <property type="match status" value="1"/>
</dbReference>
<dbReference type="PROSITE" id="PS50052">
    <property type="entry name" value="GUANYLATE_KINASE_2"/>
    <property type="match status" value="1"/>
</dbReference>
<dbReference type="InterPro" id="IPR020590">
    <property type="entry name" value="Guanylate_kinase_CS"/>
</dbReference>
<evidence type="ECO:0000256" key="2">
    <source>
        <dbReference type="ARBA" id="ARBA00012961"/>
    </source>
</evidence>
<dbReference type="InterPro" id="IPR008144">
    <property type="entry name" value="Guanylate_kin-like_dom"/>
</dbReference>
<dbReference type="AlphaFoldDB" id="A0A172WDW6"/>
<evidence type="ECO:0000256" key="1">
    <source>
        <dbReference type="ARBA" id="ARBA00005790"/>
    </source>
</evidence>
<comment type="function">
    <text evidence="9">Essential for recycling GMP and indirectly, cGMP.</text>
</comment>
<keyword evidence="12" id="KW-1185">Reference proteome</keyword>
<dbReference type="InterPro" id="IPR017665">
    <property type="entry name" value="Guanylate_kinase"/>
</dbReference>
<dbReference type="Gene3D" id="3.30.63.10">
    <property type="entry name" value="Guanylate Kinase phosphate binding domain"/>
    <property type="match status" value="1"/>
</dbReference>
<comment type="subcellular location">
    <subcellularLocation>
        <location evidence="9">Cytoplasm</location>
    </subcellularLocation>
</comment>
<protein>
    <recommendedName>
        <fullName evidence="3 9">Guanylate kinase</fullName>
        <ecNumber evidence="2 9">2.7.4.8</ecNumber>
    </recommendedName>
    <alternativeName>
        <fullName evidence="8 9">GMP kinase</fullName>
    </alternativeName>
</protein>
<keyword evidence="7 9" id="KW-0067">ATP-binding</keyword>